<gene>
    <name evidence="5" type="ORF">AS592_10045</name>
</gene>
<reference evidence="5 6" key="1">
    <citation type="submission" date="2015-11" db="EMBL/GenBank/DDBJ databases">
        <title>Draft genome of Sulfurovum riftiae 1812E, a member of the Epsilonproteobacteria isolated from the tube of the deep-sea hydrothermal vent tubewom Riftia pachyptila.</title>
        <authorList>
            <person name="Vetriani C."/>
            <person name="Giovannelli D."/>
        </authorList>
    </citation>
    <scope>NUCLEOTIDE SEQUENCE [LARGE SCALE GENOMIC DNA]</scope>
    <source>
        <strain evidence="5 6">1812E</strain>
    </source>
</reference>
<evidence type="ECO:0000256" key="3">
    <source>
        <dbReference type="PROSITE-ProRule" id="PRU00339"/>
    </source>
</evidence>
<keyword evidence="2 3" id="KW-0802">TPR repeat</keyword>
<feature type="transmembrane region" description="Helical" evidence="4">
    <location>
        <begin position="6"/>
        <end position="24"/>
    </location>
</feature>
<keyword evidence="6" id="KW-1185">Reference proteome</keyword>
<organism evidence="5 6">
    <name type="scientific">Sulfurovum riftiae</name>
    <dbReference type="NCBI Taxonomy" id="1630136"/>
    <lineage>
        <taxon>Bacteria</taxon>
        <taxon>Pseudomonadati</taxon>
        <taxon>Campylobacterota</taxon>
        <taxon>Epsilonproteobacteria</taxon>
        <taxon>Campylobacterales</taxon>
        <taxon>Sulfurovaceae</taxon>
        <taxon>Sulfurovum</taxon>
    </lineage>
</organism>
<evidence type="ECO:0000313" key="6">
    <source>
        <dbReference type="Proteomes" id="UP000075359"/>
    </source>
</evidence>
<keyword evidence="4" id="KW-1133">Transmembrane helix</keyword>
<evidence type="ECO:0000256" key="1">
    <source>
        <dbReference type="ARBA" id="ARBA00022737"/>
    </source>
</evidence>
<evidence type="ECO:0000313" key="5">
    <source>
        <dbReference type="EMBL" id="KYJ87445.1"/>
    </source>
</evidence>
<keyword evidence="1" id="KW-0677">Repeat</keyword>
<dbReference type="OrthoDB" id="5334141at2"/>
<feature type="repeat" description="TPR" evidence="3">
    <location>
        <begin position="132"/>
        <end position="165"/>
    </location>
</feature>
<dbReference type="InterPro" id="IPR050498">
    <property type="entry name" value="Ycf3"/>
</dbReference>
<protein>
    <submittedName>
        <fullName evidence="5">Uncharacterized protein</fullName>
    </submittedName>
</protein>
<feature type="repeat" description="TPR" evidence="3">
    <location>
        <begin position="98"/>
        <end position="131"/>
    </location>
</feature>
<dbReference type="PROSITE" id="PS50005">
    <property type="entry name" value="TPR"/>
    <property type="match status" value="3"/>
</dbReference>
<comment type="caution">
    <text evidence="5">The sequence shown here is derived from an EMBL/GenBank/DDBJ whole genome shotgun (WGS) entry which is preliminary data.</text>
</comment>
<accession>A0A151CIT9</accession>
<dbReference type="Gene3D" id="1.25.40.10">
    <property type="entry name" value="Tetratricopeptide repeat domain"/>
    <property type="match status" value="1"/>
</dbReference>
<proteinExistence type="predicted"/>
<dbReference type="SMART" id="SM00028">
    <property type="entry name" value="TPR"/>
    <property type="match status" value="4"/>
</dbReference>
<keyword evidence="4" id="KW-0812">Transmembrane</keyword>
<dbReference type="RefSeq" id="WP_067328296.1">
    <property type="nucleotide sequence ID" value="NZ_LNKT01000001.1"/>
</dbReference>
<name>A0A151CIT9_9BACT</name>
<dbReference type="InterPro" id="IPR019734">
    <property type="entry name" value="TPR_rpt"/>
</dbReference>
<sequence>MTTFQLLLVIVAGGIFYLFFKQLFSGSYPKRGVDFEAKVPDEQIGGISRPDKTFSKPKVQPTRMEELLKMADEAVEKGDMLEARKAVQSALIIDENNIEALRRNGYLQIEFENYEEARESYEKILSLDDNDDVAHDSLANVLHKLGDDEKAVTHHKRAIELDPEYAPHYYNYANTLYDLGQKAEALENYKKAFELDNSLEEAKKMIDELGGSHE</sequence>
<dbReference type="SUPFAM" id="SSF48452">
    <property type="entry name" value="TPR-like"/>
    <property type="match status" value="1"/>
</dbReference>
<dbReference type="AlphaFoldDB" id="A0A151CIT9"/>
<evidence type="ECO:0000256" key="4">
    <source>
        <dbReference type="SAM" id="Phobius"/>
    </source>
</evidence>
<dbReference type="PANTHER" id="PTHR44858:SF1">
    <property type="entry name" value="UDP-N-ACETYLGLUCOSAMINE--PEPTIDE N-ACETYLGLUCOSAMINYLTRANSFERASE SPINDLY-RELATED"/>
    <property type="match status" value="1"/>
</dbReference>
<dbReference type="Pfam" id="PF13432">
    <property type="entry name" value="TPR_16"/>
    <property type="match status" value="1"/>
</dbReference>
<dbReference type="InterPro" id="IPR011990">
    <property type="entry name" value="TPR-like_helical_dom_sf"/>
</dbReference>
<dbReference type="Proteomes" id="UP000075359">
    <property type="component" value="Unassembled WGS sequence"/>
</dbReference>
<dbReference type="STRING" id="1630136.AS592_10045"/>
<keyword evidence="4" id="KW-0472">Membrane</keyword>
<dbReference type="EMBL" id="LNKT01000001">
    <property type="protein sequence ID" value="KYJ87445.1"/>
    <property type="molecule type" value="Genomic_DNA"/>
</dbReference>
<feature type="repeat" description="TPR" evidence="3">
    <location>
        <begin position="166"/>
        <end position="199"/>
    </location>
</feature>
<dbReference type="Pfam" id="PF13424">
    <property type="entry name" value="TPR_12"/>
    <property type="match status" value="1"/>
</dbReference>
<dbReference type="PANTHER" id="PTHR44858">
    <property type="entry name" value="TETRATRICOPEPTIDE REPEAT PROTEIN 6"/>
    <property type="match status" value="1"/>
</dbReference>
<evidence type="ECO:0000256" key="2">
    <source>
        <dbReference type="ARBA" id="ARBA00022803"/>
    </source>
</evidence>